<dbReference type="GO" id="GO:0005737">
    <property type="term" value="C:cytoplasm"/>
    <property type="evidence" value="ECO:0007669"/>
    <property type="project" value="TreeGrafter"/>
</dbReference>
<dbReference type="STRING" id="34720.A0A195ETX2"/>
<organism evidence="2 3">
    <name type="scientific">Trachymyrmex septentrionalis</name>
    <dbReference type="NCBI Taxonomy" id="34720"/>
    <lineage>
        <taxon>Eukaryota</taxon>
        <taxon>Metazoa</taxon>
        <taxon>Ecdysozoa</taxon>
        <taxon>Arthropoda</taxon>
        <taxon>Hexapoda</taxon>
        <taxon>Insecta</taxon>
        <taxon>Pterygota</taxon>
        <taxon>Neoptera</taxon>
        <taxon>Endopterygota</taxon>
        <taxon>Hymenoptera</taxon>
        <taxon>Apocrita</taxon>
        <taxon>Aculeata</taxon>
        <taxon>Formicoidea</taxon>
        <taxon>Formicidae</taxon>
        <taxon>Myrmicinae</taxon>
        <taxon>Trachymyrmex</taxon>
    </lineage>
</organism>
<feature type="compositionally biased region" description="Basic and acidic residues" evidence="1">
    <location>
        <begin position="32"/>
        <end position="41"/>
    </location>
</feature>
<sequence>MQKLLRTLGNNEYKDKRRNIEDEFENWNGRWMPDRPDDPKPPPKVFPKNRQQYEYESVTDLPHKMYWPGQEFPHELYMGHVSPECDDAKTNLTIDWDHTPSEYTCYDHTIMPSKITARIYCETIPKIYKAAHKCMNQRIEYDDDIPLYGPHRPLWPVYGEYKYLPKQRWLHSLEHGAIVMLYHPCANPLEVERLKNLVSKCLWRHIITPYNYLEKERPLALLSWGCRLTMSYVNPTVVKRFIQKRALQGPEKIIDDGQFQDGLMSRSSIVTDEADTMLCPNM</sequence>
<proteinExistence type="predicted"/>
<dbReference type="PANTHER" id="PTHR34179:SF1">
    <property type="entry name" value="TUMOR PROTEIN P53-INDUCIBLE PROTEIN 13"/>
    <property type="match status" value="1"/>
</dbReference>
<feature type="region of interest" description="Disordered" evidence="1">
    <location>
        <begin position="24"/>
        <end position="43"/>
    </location>
</feature>
<evidence type="ECO:0008006" key="4">
    <source>
        <dbReference type="Google" id="ProtNLM"/>
    </source>
</evidence>
<accession>A0A195ETX2</accession>
<name>A0A195ETX2_9HYME</name>
<dbReference type="AlphaFoldDB" id="A0A195ETX2"/>
<keyword evidence="3" id="KW-1185">Reference proteome</keyword>
<evidence type="ECO:0000313" key="3">
    <source>
        <dbReference type="Proteomes" id="UP000078541"/>
    </source>
</evidence>
<dbReference type="Proteomes" id="UP000078541">
    <property type="component" value="Unassembled WGS sequence"/>
</dbReference>
<dbReference type="Pfam" id="PF11303">
    <property type="entry name" value="DUF3105"/>
    <property type="match status" value="1"/>
</dbReference>
<dbReference type="InterPro" id="IPR021454">
    <property type="entry name" value="DUF3105"/>
</dbReference>
<protein>
    <recommendedName>
        <fullName evidence="4">Tumor protein p53-inducible protein 13</fullName>
    </recommendedName>
</protein>
<gene>
    <name evidence="2" type="ORF">ALC56_13832</name>
</gene>
<evidence type="ECO:0000313" key="2">
    <source>
        <dbReference type="EMBL" id="KYN31693.1"/>
    </source>
</evidence>
<dbReference type="PANTHER" id="PTHR34179">
    <property type="entry name" value="TUMOR PROTEIN P53-INDUCIBLE PROTEIN 13"/>
    <property type="match status" value="1"/>
</dbReference>
<evidence type="ECO:0000256" key="1">
    <source>
        <dbReference type="SAM" id="MobiDB-lite"/>
    </source>
</evidence>
<reference evidence="2 3" key="1">
    <citation type="submission" date="2016-03" db="EMBL/GenBank/DDBJ databases">
        <title>Trachymyrmex septentrionalis WGS genome.</title>
        <authorList>
            <person name="Nygaard S."/>
            <person name="Hu H."/>
            <person name="Boomsma J."/>
            <person name="Zhang G."/>
        </authorList>
    </citation>
    <scope>NUCLEOTIDE SEQUENCE [LARGE SCALE GENOMIC DNA]</scope>
    <source>
        <strain evidence="2">Tsep2-gDNA-1</strain>
        <tissue evidence="2">Whole body</tissue>
    </source>
</reference>
<dbReference type="EMBL" id="KQ981965">
    <property type="protein sequence ID" value="KYN31693.1"/>
    <property type="molecule type" value="Genomic_DNA"/>
</dbReference>